<comment type="similarity">
    <text evidence="1">Belongs to the UxaA family.</text>
</comment>
<proteinExistence type="inferred from homology"/>
<dbReference type="InterPro" id="IPR052172">
    <property type="entry name" value="UxaA_altronate/galactarate_dh"/>
</dbReference>
<dbReference type="GO" id="GO:0034010">
    <property type="term" value="F:sulfolactate sulfo-lyase activity"/>
    <property type="evidence" value="ECO:0007669"/>
    <property type="project" value="UniProtKB-EC"/>
</dbReference>
<reference evidence="5" key="1">
    <citation type="submission" date="2019-08" db="EMBL/GenBank/DDBJ databases">
        <authorList>
            <person name="Kucharzyk K."/>
            <person name="Murdoch R.W."/>
            <person name="Higgins S."/>
            <person name="Loffler F."/>
        </authorList>
    </citation>
    <scope>NUCLEOTIDE SEQUENCE</scope>
</reference>
<dbReference type="GO" id="GO:0019698">
    <property type="term" value="P:D-galacturonate catabolic process"/>
    <property type="evidence" value="ECO:0007669"/>
    <property type="project" value="TreeGrafter"/>
</dbReference>
<comment type="caution">
    <text evidence="5">The sequence shown here is derived from an EMBL/GenBank/DDBJ whole genome shotgun (WGS) entry which is preliminary data.</text>
</comment>
<sequence length="386" mass="40765">MNYMGYKRAEGRSGIRNHVLILPTCGCASETARMVASQVQGSINVIINTGCADVQANTDLTQRVLTGFALNPNVFAVVIIGLGCETVGHRELQQKIQSETSKPVCSFGIQEEGGTLKTAAKAAAQARLFVQQASMQQRVPCDLGDILLGLECGGSDATSGVAANPALGLVCDRLIDEGGSSMLSETIEFIGAEHILAKRAIDKTVHNQIIQICKEYEEHLASAGQSCRAGQPTPGNKEGGLSTLEEKSLGCIKKGGSRPIVEVLQEAMRPTKHGAIIMDTPGYDIASITSMVAGGCQLVAFTTGRGTPTGIALAPVIKITANKQTYKQMEDNMDIDVSSIIDGTQSLQQGADAIFDEMLAVANGKITKAEAFGFSDVCIDHVCRFV</sequence>
<evidence type="ECO:0000259" key="4">
    <source>
        <dbReference type="Pfam" id="PF20629"/>
    </source>
</evidence>
<protein>
    <submittedName>
        <fullName evidence="5">(2R)-sulfolactate sulfo-lyase subunit beta</fullName>
        <ecNumber evidence="5">4.4.1.24</ecNumber>
    </submittedName>
</protein>
<dbReference type="PANTHER" id="PTHR30536">
    <property type="entry name" value="ALTRONATE/GALACTARATE DEHYDRATASE"/>
    <property type="match status" value="1"/>
</dbReference>
<evidence type="ECO:0000259" key="3">
    <source>
        <dbReference type="Pfam" id="PF04295"/>
    </source>
</evidence>
<feature type="domain" description="D-galactarate/Altronate dehydratase C-terminal" evidence="4">
    <location>
        <begin position="145"/>
        <end position="379"/>
    </location>
</feature>
<evidence type="ECO:0000256" key="1">
    <source>
        <dbReference type="ARBA" id="ARBA00010986"/>
    </source>
</evidence>
<dbReference type="EC" id="4.4.1.24" evidence="5"/>
<evidence type="ECO:0000313" key="5">
    <source>
        <dbReference type="EMBL" id="MPM12080.1"/>
    </source>
</evidence>
<dbReference type="InterPro" id="IPR048332">
    <property type="entry name" value="GD_AH_C"/>
</dbReference>
<organism evidence="5">
    <name type="scientific">bioreactor metagenome</name>
    <dbReference type="NCBI Taxonomy" id="1076179"/>
    <lineage>
        <taxon>unclassified sequences</taxon>
        <taxon>metagenomes</taxon>
        <taxon>ecological metagenomes</taxon>
    </lineage>
</organism>
<evidence type="ECO:0000256" key="2">
    <source>
        <dbReference type="ARBA" id="ARBA00023239"/>
    </source>
</evidence>
<name>A0A644X7C9_9ZZZZ</name>
<gene>
    <name evidence="5" type="primary">suyB_7</name>
    <name evidence="5" type="ORF">SDC9_58431</name>
</gene>
<keyword evidence="2 5" id="KW-0456">Lyase</keyword>
<feature type="domain" description="D-galactarate/Altronate dehydratase second" evidence="3">
    <location>
        <begin position="5"/>
        <end position="134"/>
    </location>
</feature>
<dbReference type="Pfam" id="PF20629">
    <property type="entry name" value="GD_AH_C"/>
    <property type="match status" value="1"/>
</dbReference>
<dbReference type="InterPro" id="IPR007392">
    <property type="entry name" value="GD_AH_second"/>
</dbReference>
<dbReference type="Pfam" id="PF04295">
    <property type="entry name" value="GD_AH_second"/>
    <property type="match status" value="1"/>
</dbReference>
<dbReference type="PANTHER" id="PTHR30536:SF5">
    <property type="entry name" value="ALTRONATE DEHYDRATASE"/>
    <property type="match status" value="1"/>
</dbReference>
<dbReference type="EMBL" id="VSSQ01001919">
    <property type="protein sequence ID" value="MPM12080.1"/>
    <property type="molecule type" value="Genomic_DNA"/>
</dbReference>
<accession>A0A644X7C9</accession>
<dbReference type="AlphaFoldDB" id="A0A644X7C9"/>